<dbReference type="AlphaFoldDB" id="A0A139H5G9"/>
<name>A0A139H5G9_9PEZI</name>
<dbReference type="Proteomes" id="UP000070133">
    <property type="component" value="Unassembled WGS sequence"/>
</dbReference>
<evidence type="ECO:0000313" key="3">
    <source>
        <dbReference type="EMBL" id="KXS97697.1"/>
    </source>
</evidence>
<proteinExistence type="predicted"/>
<dbReference type="PROSITE" id="PS51257">
    <property type="entry name" value="PROKAR_LIPOPROTEIN"/>
    <property type="match status" value="1"/>
</dbReference>
<organism evidence="3 4">
    <name type="scientific">Pseudocercospora eumusae</name>
    <dbReference type="NCBI Taxonomy" id="321146"/>
    <lineage>
        <taxon>Eukaryota</taxon>
        <taxon>Fungi</taxon>
        <taxon>Dikarya</taxon>
        <taxon>Ascomycota</taxon>
        <taxon>Pezizomycotina</taxon>
        <taxon>Dothideomycetes</taxon>
        <taxon>Dothideomycetidae</taxon>
        <taxon>Mycosphaerellales</taxon>
        <taxon>Mycosphaerellaceae</taxon>
        <taxon>Pseudocercospora</taxon>
    </lineage>
</organism>
<feature type="signal peptide" evidence="2">
    <location>
        <begin position="1"/>
        <end position="28"/>
    </location>
</feature>
<keyword evidence="2" id="KW-0732">Signal</keyword>
<evidence type="ECO:0000256" key="1">
    <source>
        <dbReference type="SAM" id="MobiDB-lite"/>
    </source>
</evidence>
<feature type="compositionally biased region" description="Acidic residues" evidence="1">
    <location>
        <begin position="157"/>
        <end position="168"/>
    </location>
</feature>
<reference evidence="3 4" key="1">
    <citation type="submission" date="2015-07" db="EMBL/GenBank/DDBJ databases">
        <title>Comparative genomics of the Sigatoka disease complex on banana suggests a link between parallel evolutionary changes in Pseudocercospora fijiensis and Pseudocercospora eumusae and increased virulence on the banana host.</title>
        <authorList>
            <person name="Chang T.-C."/>
            <person name="Salvucci A."/>
            <person name="Crous P.W."/>
            <person name="Stergiopoulos I."/>
        </authorList>
    </citation>
    <scope>NUCLEOTIDE SEQUENCE [LARGE SCALE GENOMIC DNA]</scope>
    <source>
        <strain evidence="3 4">CBS 114824</strain>
    </source>
</reference>
<evidence type="ECO:0000313" key="4">
    <source>
        <dbReference type="Proteomes" id="UP000070133"/>
    </source>
</evidence>
<keyword evidence="4" id="KW-1185">Reference proteome</keyword>
<dbReference type="EMBL" id="LFZN01000136">
    <property type="protein sequence ID" value="KXS97697.1"/>
    <property type="molecule type" value="Genomic_DNA"/>
</dbReference>
<evidence type="ECO:0000256" key="2">
    <source>
        <dbReference type="SAM" id="SignalP"/>
    </source>
</evidence>
<gene>
    <name evidence="3" type="ORF">AC578_1493</name>
</gene>
<accession>A0A139H5G9</accession>
<feature type="region of interest" description="Disordered" evidence="1">
    <location>
        <begin position="138"/>
        <end position="168"/>
    </location>
</feature>
<feature type="chain" id="PRO_5007806302" evidence="2">
    <location>
        <begin position="29"/>
        <end position="168"/>
    </location>
</feature>
<sequence length="168" mass="17861">MTSCTRVLSFAAGATSALLLACSNRSRSAPPPPAPPPPTPMPMTVVSYMRPSHATQALQDGLLVIVTYALLVLFYSYNYGVPAPHSWAVEIVSNATTRIMQALVSHVPALPTKQAFEARFADTKMALRDVALRLASSLDDDGPGTGSEDVRGGNNEVDGEAVEDYDLL</sequence>
<protein>
    <submittedName>
        <fullName evidence="3">Uncharacterized protein</fullName>
    </submittedName>
</protein>
<comment type="caution">
    <text evidence="3">The sequence shown here is derived from an EMBL/GenBank/DDBJ whole genome shotgun (WGS) entry which is preliminary data.</text>
</comment>